<evidence type="ECO:0000313" key="3">
    <source>
        <dbReference type="Proteomes" id="UP000001603"/>
    </source>
</evidence>
<keyword evidence="1" id="KW-0812">Transmembrane</keyword>
<dbReference type="eggNOG" id="ENOG5031Q2G">
    <property type="taxonomic scope" value="Bacteria"/>
</dbReference>
<dbReference type="EMBL" id="AAOJ01000001">
    <property type="protein sequence ID" value="EAS66730.1"/>
    <property type="molecule type" value="Genomic_DNA"/>
</dbReference>
<comment type="caution">
    <text evidence="2">The sequence shown here is derived from an EMBL/GenBank/DDBJ whole genome shotgun (WGS) entry which is preliminary data.</text>
</comment>
<feature type="transmembrane region" description="Helical" evidence="1">
    <location>
        <begin position="6"/>
        <end position="27"/>
    </location>
</feature>
<protein>
    <submittedName>
        <fullName evidence="2">Uncharacterized protein</fullName>
    </submittedName>
</protein>
<name>Q1ZTN0_PHOAS</name>
<proteinExistence type="predicted"/>
<gene>
    <name evidence="2" type="ORF">VAS14_15474</name>
</gene>
<sequence length="58" mass="6614">MSNDELLPLYVVISLMLFLFFIIFLYIQLSIKAKKDGVIGDCCVNQKKDEAASKSERN</sequence>
<evidence type="ECO:0000313" key="2">
    <source>
        <dbReference type="EMBL" id="EAS66730.1"/>
    </source>
</evidence>
<dbReference type="AlphaFoldDB" id="Q1ZTN0"/>
<dbReference type="Proteomes" id="UP000001603">
    <property type="component" value="Unassembled WGS sequence"/>
</dbReference>
<reference evidence="2 3" key="1">
    <citation type="journal article" date="2009" name="Proc. Natl. Acad. Sci. U.S.A.">
        <title>The genomic basis of trophic strategy in marine bacteria.</title>
        <authorList>
            <person name="Lauro F.M."/>
            <person name="McDougald D."/>
            <person name="Thomas T."/>
            <person name="Williams T.J."/>
            <person name="Egan S."/>
            <person name="Rice S."/>
            <person name="DeMaere M.Z."/>
            <person name="Ting L."/>
            <person name="Ertan H."/>
            <person name="Johnson J."/>
            <person name="Ferriera S."/>
            <person name="Lapidus A."/>
            <person name="Anderson I."/>
            <person name="Kyrpides N."/>
            <person name="Munk A.C."/>
            <person name="Detter C."/>
            <person name="Han C.S."/>
            <person name="Brown M.V."/>
            <person name="Robb F.T."/>
            <person name="Kjelleberg S."/>
            <person name="Cavicchioli R."/>
        </authorList>
    </citation>
    <scope>NUCLEOTIDE SEQUENCE [LARGE SCALE GENOMIC DNA]</scope>
    <source>
        <strain evidence="2 3">S14</strain>
    </source>
</reference>
<dbReference type="HOGENOM" id="CLU_211590_0_0_6"/>
<organism evidence="2 3">
    <name type="scientific">Photobacterium angustum (strain S14 / CCUG 15956)</name>
    <name type="common">Vibrio sp. (strain S14 / CCUG 15956)</name>
    <dbReference type="NCBI Taxonomy" id="314292"/>
    <lineage>
        <taxon>Bacteria</taxon>
        <taxon>Pseudomonadati</taxon>
        <taxon>Pseudomonadota</taxon>
        <taxon>Gammaproteobacteria</taxon>
        <taxon>Vibrionales</taxon>
        <taxon>Vibrionaceae</taxon>
        <taxon>Photobacterium</taxon>
    </lineage>
</organism>
<keyword evidence="1" id="KW-0472">Membrane</keyword>
<evidence type="ECO:0000256" key="1">
    <source>
        <dbReference type="SAM" id="Phobius"/>
    </source>
</evidence>
<accession>Q1ZTN0</accession>
<dbReference type="RefSeq" id="WP_005366647.1">
    <property type="nucleotide sequence ID" value="NZ_CH902599.1"/>
</dbReference>
<keyword evidence="1" id="KW-1133">Transmembrane helix</keyword>